<gene>
    <name evidence="2" type="ORF">H9736_01225</name>
</gene>
<dbReference type="SUPFAM" id="SSF88659">
    <property type="entry name" value="Sigma3 and sigma4 domains of RNA polymerase sigma factors"/>
    <property type="match status" value="1"/>
</dbReference>
<sequence>MPNLHQKKAANLRFLPQGSGRRARYARFLRGAVACLPPRQRQTAQLCLLRGYTLRRAAQELGVSESTASRRLQAAIGQLERMAELFQQLEEDREL</sequence>
<accession>A0A9D1WRS9</accession>
<reference evidence="2" key="2">
    <citation type="submission" date="2021-04" db="EMBL/GenBank/DDBJ databases">
        <authorList>
            <person name="Gilroy R."/>
        </authorList>
    </citation>
    <scope>NUCLEOTIDE SEQUENCE</scope>
    <source>
        <strain evidence="2">CHK188-5543</strain>
    </source>
</reference>
<dbReference type="Gene3D" id="1.10.10.10">
    <property type="entry name" value="Winged helix-like DNA-binding domain superfamily/Winged helix DNA-binding domain"/>
    <property type="match status" value="1"/>
</dbReference>
<dbReference type="InterPro" id="IPR036388">
    <property type="entry name" value="WH-like_DNA-bd_sf"/>
</dbReference>
<protein>
    <submittedName>
        <fullName evidence="2">Helix-turn-helix domain-containing protein</fullName>
    </submittedName>
</protein>
<dbReference type="Pfam" id="PF04545">
    <property type="entry name" value="Sigma70_r4"/>
    <property type="match status" value="1"/>
</dbReference>
<evidence type="ECO:0000313" key="3">
    <source>
        <dbReference type="Proteomes" id="UP000886800"/>
    </source>
</evidence>
<dbReference type="GO" id="GO:0003700">
    <property type="term" value="F:DNA-binding transcription factor activity"/>
    <property type="evidence" value="ECO:0007669"/>
    <property type="project" value="InterPro"/>
</dbReference>
<organism evidence="2 3">
    <name type="scientific">Candidatus Anaerotruncus excrementipullorum</name>
    <dbReference type="NCBI Taxonomy" id="2838465"/>
    <lineage>
        <taxon>Bacteria</taxon>
        <taxon>Bacillati</taxon>
        <taxon>Bacillota</taxon>
        <taxon>Clostridia</taxon>
        <taxon>Eubacteriales</taxon>
        <taxon>Oscillospiraceae</taxon>
        <taxon>Anaerotruncus</taxon>
    </lineage>
</organism>
<feature type="domain" description="RNA polymerase sigma-70 region 4" evidence="1">
    <location>
        <begin position="33"/>
        <end position="79"/>
    </location>
</feature>
<dbReference type="InterPro" id="IPR013324">
    <property type="entry name" value="RNA_pol_sigma_r3/r4-like"/>
</dbReference>
<proteinExistence type="predicted"/>
<dbReference type="EMBL" id="DXES01000025">
    <property type="protein sequence ID" value="HIX64850.1"/>
    <property type="molecule type" value="Genomic_DNA"/>
</dbReference>
<dbReference type="AlphaFoldDB" id="A0A9D1WRS9"/>
<reference evidence="2" key="1">
    <citation type="journal article" date="2021" name="PeerJ">
        <title>Extensive microbial diversity within the chicken gut microbiome revealed by metagenomics and culture.</title>
        <authorList>
            <person name="Gilroy R."/>
            <person name="Ravi A."/>
            <person name="Getino M."/>
            <person name="Pursley I."/>
            <person name="Horton D.L."/>
            <person name="Alikhan N.F."/>
            <person name="Baker D."/>
            <person name="Gharbi K."/>
            <person name="Hall N."/>
            <person name="Watson M."/>
            <person name="Adriaenssens E.M."/>
            <person name="Foster-Nyarko E."/>
            <person name="Jarju S."/>
            <person name="Secka A."/>
            <person name="Antonio M."/>
            <person name="Oren A."/>
            <person name="Chaudhuri R.R."/>
            <person name="La Ragione R."/>
            <person name="Hildebrand F."/>
            <person name="Pallen M.J."/>
        </authorList>
    </citation>
    <scope>NUCLEOTIDE SEQUENCE</scope>
    <source>
        <strain evidence="2">CHK188-5543</strain>
    </source>
</reference>
<evidence type="ECO:0000313" key="2">
    <source>
        <dbReference type="EMBL" id="HIX64850.1"/>
    </source>
</evidence>
<comment type="caution">
    <text evidence="2">The sequence shown here is derived from an EMBL/GenBank/DDBJ whole genome shotgun (WGS) entry which is preliminary data.</text>
</comment>
<dbReference type="Proteomes" id="UP000886800">
    <property type="component" value="Unassembled WGS sequence"/>
</dbReference>
<dbReference type="GO" id="GO:0006352">
    <property type="term" value="P:DNA-templated transcription initiation"/>
    <property type="evidence" value="ECO:0007669"/>
    <property type="project" value="InterPro"/>
</dbReference>
<evidence type="ECO:0000259" key="1">
    <source>
        <dbReference type="Pfam" id="PF04545"/>
    </source>
</evidence>
<dbReference type="InterPro" id="IPR007630">
    <property type="entry name" value="RNA_pol_sigma70_r4"/>
</dbReference>
<name>A0A9D1WRS9_9FIRM</name>